<evidence type="ECO:0000313" key="3">
    <source>
        <dbReference type="Proteomes" id="UP000002668"/>
    </source>
</evidence>
<keyword evidence="3" id="KW-1185">Reference proteome</keyword>
<dbReference type="EMBL" id="FP929128">
    <property type="protein sequence ID" value="CBX96367.1"/>
    <property type="molecule type" value="Genomic_DNA"/>
</dbReference>
<feature type="compositionally biased region" description="Basic and acidic residues" evidence="1">
    <location>
        <begin position="63"/>
        <end position="84"/>
    </location>
</feature>
<protein>
    <submittedName>
        <fullName evidence="2">Predicted protein</fullName>
    </submittedName>
</protein>
<dbReference type="AlphaFoldDB" id="E4ZYC2"/>
<feature type="compositionally biased region" description="Polar residues" evidence="1">
    <location>
        <begin position="85"/>
        <end position="96"/>
    </location>
</feature>
<proteinExistence type="predicted"/>
<dbReference type="Proteomes" id="UP000002668">
    <property type="component" value="Genome"/>
</dbReference>
<evidence type="ECO:0000313" key="2">
    <source>
        <dbReference type="EMBL" id="CBX96367.1"/>
    </source>
</evidence>
<evidence type="ECO:0000256" key="1">
    <source>
        <dbReference type="SAM" id="MobiDB-lite"/>
    </source>
</evidence>
<dbReference type="InParanoid" id="E4ZYC2"/>
<dbReference type="HOGENOM" id="CLU_1907078_0_0_1"/>
<organism evidence="3">
    <name type="scientific">Leptosphaeria maculans (strain JN3 / isolate v23.1.3 / race Av1-4-5-6-7-8)</name>
    <name type="common">Blackleg fungus</name>
    <name type="synonym">Phoma lingam</name>
    <dbReference type="NCBI Taxonomy" id="985895"/>
    <lineage>
        <taxon>Eukaryota</taxon>
        <taxon>Fungi</taxon>
        <taxon>Dikarya</taxon>
        <taxon>Ascomycota</taxon>
        <taxon>Pezizomycotina</taxon>
        <taxon>Dothideomycetes</taxon>
        <taxon>Pleosporomycetidae</taxon>
        <taxon>Pleosporales</taxon>
        <taxon>Pleosporineae</taxon>
        <taxon>Leptosphaeriaceae</taxon>
        <taxon>Plenodomus</taxon>
        <taxon>Plenodomus lingam/Leptosphaeria maculans species complex</taxon>
    </lineage>
</organism>
<dbReference type="VEuPathDB" id="FungiDB:LEMA_P112860.1"/>
<reference evidence="3" key="1">
    <citation type="journal article" date="2011" name="Nat. Commun.">
        <title>Effector diversification within compartments of the Leptosphaeria maculans genome affected by Repeat-Induced Point mutations.</title>
        <authorList>
            <person name="Rouxel T."/>
            <person name="Grandaubert J."/>
            <person name="Hane J.K."/>
            <person name="Hoede C."/>
            <person name="van de Wouw A.P."/>
            <person name="Couloux A."/>
            <person name="Dominguez V."/>
            <person name="Anthouard V."/>
            <person name="Bally P."/>
            <person name="Bourras S."/>
            <person name="Cozijnsen A.J."/>
            <person name="Ciuffetti L.M."/>
            <person name="Degrave A."/>
            <person name="Dilmaghani A."/>
            <person name="Duret L."/>
            <person name="Fudal I."/>
            <person name="Goodwin S.B."/>
            <person name="Gout L."/>
            <person name="Glaser N."/>
            <person name="Linglin J."/>
            <person name="Kema G.H.J."/>
            <person name="Lapalu N."/>
            <person name="Lawrence C.B."/>
            <person name="May K."/>
            <person name="Meyer M."/>
            <person name="Ollivier B."/>
            <person name="Poulain J."/>
            <person name="Schoch C.L."/>
            <person name="Simon A."/>
            <person name="Spatafora J.W."/>
            <person name="Stachowiak A."/>
            <person name="Turgeon B.G."/>
            <person name="Tyler B.M."/>
            <person name="Vincent D."/>
            <person name="Weissenbach J."/>
            <person name="Amselem J."/>
            <person name="Quesneville H."/>
            <person name="Oliver R.P."/>
            <person name="Wincker P."/>
            <person name="Balesdent M.-H."/>
            <person name="Howlett B.J."/>
        </authorList>
    </citation>
    <scope>NUCLEOTIDE SEQUENCE [LARGE SCALE GENOMIC DNA]</scope>
    <source>
        <strain evidence="3">JN3 / isolate v23.1.3 / race Av1-4-5-6-7-8</strain>
    </source>
</reference>
<dbReference type="GeneID" id="13289728"/>
<accession>E4ZYC2</accession>
<name>E4ZYC2_LEPMJ</name>
<feature type="region of interest" description="Disordered" evidence="1">
    <location>
        <begin position="62"/>
        <end position="104"/>
    </location>
</feature>
<sequence length="133" mass="14267">MCRSDTCSSTITVTLKRATVPKEANAHVRTQRVSLSARLAPSVASLEGTSLASFFEAKSSARLARDSSRGGRGNQKDGYDDRQPEFQSNGKANGTPTKYLASGALPFPGHTVTVHRTRGSRVVDESLAEEWIG</sequence>
<gene>
    <name evidence="2" type="ORF">LEMA_P112860.1</name>
</gene>